<dbReference type="SUPFAM" id="SSF51735">
    <property type="entry name" value="NAD(P)-binding Rossmann-fold domains"/>
    <property type="match status" value="1"/>
</dbReference>
<dbReference type="PANTHER" id="PTHR21089">
    <property type="entry name" value="SHIKIMATE DEHYDROGENASE"/>
    <property type="match status" value="1"/>
</dbReference>
<gene>
    <name evidence="5" type="ORF">RM553_08620</name>
</gene>
<proteinExistence type="predicted"/>
<protein>
    <submittedName>
        <fullName evidence="5">Shikimate dehydrogenase</fullName>
    </submittedName>
</protein>
<dbReference type="InterPro" id="IPR046346">
    <property type="entry name" value="Aminoacid_DH-like_N_sf"/>
</dbReference>
<evidence type="ECO:0000256" key="3">
    <source>
        <dbReference type="ARBA" id="ARBA00023141"/>
    </source>
</evidence>
<keyword evidence="3" id="KW-0028">Amino-acid biosynthesis</keyword>
<comment type="pathway">
    <text evidence="1">Metabolic intermediate biosynthesis; chorismate biosynthesis; chorismate from D-erythrose 4-phosphate and phosphoenolpyruvate: step 4/7.</text>
</comment>
<organism evidence="5 6">
    <name type="scientific">Autumnicola tepida</name>
    <dbReference type="NCBI Taxonomy" id="3075595"/>
    <lineage>
        <taxon>Bacteria</taxon>
        <taxon>Pseudomonadati</taxon>
        <taxon>Bacteroidota</taxon>
        <taxon>Flavobacteriia</taxon>
        <taxon>Flavobacteriales</taxon>
        <taxon>Flavobacteriaceae</taxon>
        <taxon>Autumnicola</taxon>
    </lineage>
</organism>
<sequence length="243" mass="27452">MKVYGLLGRNIDYSFSRSYFSEKFQKENINAEYRNFDIAEIGKFPDVLKQNKHLKGMNVTIPYKQAVIKYLDGLDENAEEIGAVNTIKIESNGKLTGHNTDFYGFSESLKPLLRAHHSHALILGTGGASKAVAFALKNLGITFRYVSRTPEKGQLIYADLSEEIFRKYSIVVNSTPLGTFPSTEECPDLPYENFTEKHLAYDLIYNPSTTKFMELAAKNGAKTINGSKMLRLQAEKAWEIWNS</sequence>
<evidence type="ECO:0000256" key="1">
    <source>
        <dbReference type="ARBA" id="ARBA00004871"/>
    </source>
</evidence>
<evidence type="ECO:0000313" key="5">
    <source>
        <dbReference type="EMBL" id="MDT0642892.1"/>
    </source>
</evidence>
<dbReference type="Gene3D" id="3.40.50.720">
    <property type="entry name" value="NAD(P)-binding Rossmann-like Domain"/>
    <property type="match status" value="1"/>
</dbReference>
<keyword evidence="6" id="KW-1185">Reference proteome</keyword>
<name>A0ABU3C997_9FLAO</name>
<dbReference type="Pfam" id="PF08501">
    <property type="entry name" value="Shikimate_dh_N"/>
    <property type="match status" value="1"/>
</dbReference>
<dbReference type="InterPro" id="IPR036291">
    <property type="entry name" value="NAD(P)-bd_dom_sf"/>
</dbReference>
<dbReference type="SUPFAM" id="SSF53223">
    <property type="entry name" value="Aminoacid dehydrogenase-like, N-terminal domain"/>
    <property type="match status" value="1"/>
</dbReference>
<dbReference type="InterPro" id="IPR013708">
    <property type="entry name" value="Shikimate_DH-bd_N"/>
</dbReference>
<dbReference type="Gene3D" id="3.40.50.10860">
    <property type="entry name" value="Leucine Dehydrogenase, chain A, domain 1"/>
    <property type="match status" value="1"/>
</dbReference>
<keyword evidence="3" id="KW-0057">Aromatic amino acid biosynthesis</keyword>
<dbReference type="EMBL" id="JAVRHQ010000008">
    <property type="protein sequence ID" value="MDT0642892.1"/>
    <property type="molecule type" value="Genomic_DNA"/>
</dbReference>
<evidence type="ECO:0000313" key="6">
    <source>
        <dbReference type="Proteomes" id="UP001262889"/>
    </source>
</evidence>
<evidence type="ECO:0000256" key="2">
    <source>
        <dbReference type="ARBA" id="ARBA00023002"/>
    </source>
</evidence>
<feature type="domain" description="Shikimate dehydrogenase substrate binding N-terminal" evidence="4">
    <location>
        <begin position="6"/>
        <end position="87"/>
    </location>
</feature>
<reference evidence="5 6" key="1">
    <citation type="submission" date="2023-09" db="EMBL/GenBank/DDBJ databases">
        <authorList>
            <person name="Rey-Velasco X."/>
        </authorList>
    </citation>
    <scope>NUCLEOTIDE SEQUENCE [LARGE SCALE GENOMIC DNA]</scope>
    <source>
        <strain evidence="5 6">F363</strain>
    </source>
</reference>
<accession>A0ABU3C997</accession>
<dbReference type="RefSeq" id="WP_311534513.1">
    <property type="nucleotide sequence ID" value="NZ_JAVRHQ010000008.1"/>
</dbReference>
<dbReference type="Proteomes" id="UP001262889">
    <property type="component" value="Unassembled WGS sequence"/>
</dbReference>
<evidence type="ECO:0000259" key="4">
    <source>
        <dbReference type="Pfam" id="PF08501"/>
    </source>
</evidence>
<dbReference type="PANTHER" id="PTHR21089:SF1">
    <property type="entry name" value="BIFUNCTIONAL 3-DEHYDROQUINATE DEHYDRATASE_SHIKIMATE DEHYDROGENASE, CHLOROPLASTIC"/>
    <property type="match status" value="1"/>
</dbReference>
<dbReference type="InterPro" id="IPR022893">
    <property type="entry name" value="Shikimate_DH_fam"/>
</dbReference>
<keyword evidence="2" id="KW-0560">Oxidoreductase</keyword>
<comment type="caution">
    <text evidence="5">The sequence shown here is derived from an EMBL/GenBank/DDBJ whole genome shotgun (WGS) entry which is preliminary data.</text>
</comment>
<dbReference type="CDD" id="cd01065">
    <property type="entry name" value="NAD_bind_Shikimate_DH"/>
    <property type="match status" value="1"/>
</dbReference>